<name>A0A8K0VCG3_9RHOB</name>
<dbReference type="EMBL" id="JAESVN010000003">
    <property type="protein sequence ID" value="MBL4917204.1"/>
    <property type="molecule type" value="Genomic_DNA"/>
</dbReference>
<gene>
    <name evidence="1" type="ORF">JL811_08205</name>
</gene>
<keyword evidence="2" id="KW-1185">Reference proteome</keyword>
<reference evidence="1" key="1">
    <citation type="submission" date="2021-01" db="EMBL/GenBank/DDBJ databases">
        <title>Tabrizicola alba sp. nov. a motile alkaliphilic bacterium isolated from a soda lake.</title>
        <authorList>
            <person name="Szuroczki S."/>
            <person name="Abbaszade G."/>
            <person name="Schumann P."/>
            <person name="Toth E."/>
        </authorList>
    </citation>
    <scope>NUCLEOTIDE SEQUENCE</scope>
    <source>
        <strain evidence="1">DMG-N-6</strain>
    </source>
</reference>
<protein>
    <submittedName>
        <fullName evidence="1">Uncharacterized protein</fullName>
    </submittedName>
</protein>
<dbReference type="AlphaFoldDB" id="A0A8K0VCG3"/>
<evidence type="ECO:0000313" key="1">
    <source>
        <dbReference type="EMBL" id="MBL4917204.1"/>
    </source>
</evidence>
<proteinExistence type="predicted"/>
<organism evidence="1 2">
    <name type="scientific">Szabonella alba</name>
    <dbReference type="NCBI Taxonomy" id="2804194"/>
    <lineage>
        <taxon>Bacteria</taxon>
        <taxon>Pseudomonadati</taxon>
        <taxon>Pseudomonadota</taxon>
        <taxon>Alphaproteobacteria</taxon>
        <taxon>Rhodobacterales</taxon>
        <taxon>Paracoccaceae</taxon>
        <taxon>Szabonella</taxon>
    </lineage>
</organism>
<dbReference type="InterPro" id="IPR045516">
    <property type="entry name" value="DUF6477"/>
</dbReference>
<dbReference type="RefSeq" id="WP_202688028.1">
    <property type="nucleotide sequence ID" value="NZ_JAESVN010000003.1"/>
</dbReference>
<comment type="caution">
    <text evidence="1">The sequence shown here is derived from an EMBL/GenBank/DDBJ whole genome shotgun (WGS) entry which is preliminary data.</text>
</comment>
<evidence type="ECO:0000313" key="2">
    <source>
        <dbReference type="Proteomes" id="UP000648908"/>
    </source>
</evidence>
<accession>A0A8K0VCG3</accession>
<sequence>MQDFRKCLSRLSRPRLLVRAARLGMTEYRRERDLRRLIATVHPPAPEAALARLLDEEERIETTRQRGDAAYSLTRHVDLLIALMAEFRLLSQRAGA</sequence>
<dbReference type="Pfam" id="PF20083">
    <property type="entry name" value="DUF6477"/>
    <property type="match status" value="1"/>
</dbReference>
<dbReference type="Proteomes" id="UP000648908">
    <property type="component" value="Unassembled WGS sequence"/>
</dbReference>